<evidence type="ECO:0000259" key="6">
    <source>
        <dbReference type="Pfam" id="PF05175"/>
    </source>
</evidence>
<feature type="binding site" evidence="5">
    <location>
        <position position="145"/>
    </location>
    <ligand>
        <name>S-adenosyl-L-methionine</name>
        <dbReference type="ChEBI" id="CHEBI:59789"/>
    </ligand>
</feature>
<dbReference type="NCBIfam" id="TIGR03534">
    <property type="entry name" value="RF_mod_PrmC"/>
    <property type="match status" value="1"/>
</dbReference>
<proteinExistence type="inferred from homology"/>
<accession>A0A5S3QJA1</accession>
<dbReference type="EC" id="2.1.1.297" evidence="5"/>
<dbReference type="Gene3D" id="1.10.8.10">
    <property type="entry name" value="DNA helicase RuvA subunit, C-terminal domain"/>
    <property type="match status" value="1"/>
</dbReference>
<evidence type="ECO:0000256" key="2">
    <source>
        <dbReference type="ARBA" id="ARBA00022679"/>
    </source>
</evidence>
<dbReference type="SUPFAM" id="SSF53335">
    <property type="entry name" value="S-adenosyl-L-methionine-dependent methyltransferases"/>
    <property type="match status" value="1"/>
</dbReference>
<comment type="catalytic activity">
    <reaction evidence="4 5">
        <text>L-glutaminyl-[peptide chain release factor] + S-adenosyl-L-methionine = N(5)-methyl-L-glutaminyl-[peptide chain release factor] + S-adenosyl-L-homocysteine + H(+)</text>
        <dbReference type="Rhea" id="RHEA:42896"/>
        <dbReference type="Rhea" id="RHEA-COMP:10271"/>
        <dbReference type="Rhea" id="RHEA-COMP:10272"/>
        <dbReference type="ChEBI" id="CHEBI:15378"/>
        <dbReference type="ChEBI" id="CHEBI:30011"/>
        <dbReference type="ChEBI" id="CHEBI:57856"/>
        <dbReference type="ChEBI" id="CHEBI:59789"/>
        <dbReference type="ChEBI" id="CHEBI:61891"/>
        <dbReference type="EC" id="2.1.1.297"/>
    </reaction>
</comment>
<evidence type="ECO:0000256" key="5">
    <source>
        <dbReference type="HAMAP-Rule" id="MF_02126"/>
    </source>
</evidence>
<name>A0A5S3QJA1_9BACI</name>
<feature type="binding site" evidence="5">
    <location>
        <begin position="122"/>
        <end position="126"/>
    </location>
    <ligand>
        <name>S-adenosyl-L-methionine</name>
        <dbReference type="ChEBI" id="CHEBI:59789"/>
    </ligand>
</feature>
<organism evidence="8 9">
    <name type="scientific">Lentibacillus cibarius</name>
    <dbReference type="NCBI Taxonomy" id="2583219"/>
    <lineage>
        <taxon>Bacteria</taxon>
        <taxon>Bacillati</taxon>
        <taxon>Bacillota</taxon>
        <taxon>Bacilli</taxon>
        <taxon>Bacillales</taxon>
        <taxon>Bacillaceae</taxon>
        <taxon>Lentibacillus</taxon>
    </lineage>
</organism>
<comment type="caution">
    <text evidence="8">The sequence shown here is derived from an EMBL/GenBank/DDBJ whole genome shotgun (WGS) entry which is preliminary data.</text>
</comment>
<dbReference type="CDD" id="cd02440">
    <property type="entry name" value="AdoMet_MTases"/>
    <property type="match status" value="1"/>
</dbReference>
<dbReference type="GO" id="GO:0032259">
    <property type="term" value="P:methylation"/>
    <property type="evidence" value="ECO:0007669"/>
    <property type="project" value="UniProtKB-KW"/>
</dbReference>
<dbReference type="InterPro" id="IPR004556">
    <property type="entry name" value="HemK-like"/>
</dbReference>
<evidence type="ECO:0000313" key="8">
    <source>
        <dbReference type="EMBL" id="TMN22012.1"/>
    </source>
</evidence>
<feature type="domain" description="Methyltransferase small" evidence="6">
    <location>
        <begin position="117"/>
        <end position="198"/>
    </location>
</feature>
<evidence type="ECO:0000259" key="7">
    <source>
        <dbReference type="Pfam" id="PF17827"/>
    </source>
</evidence>
<dbReference type="PANTHER" id="PTHR18895">
    <property type="entry name" value="HEMK METHYLTRANSFERASE"/>
    <property type="match status" value="1"/>
</dbReference>
<evidence type="ECO:0000313" key="9">
    <source>
        <dbReference type="Proteomes" id="UP000306980"/>
    </source>
</evidence>
<dbReference type="OrthoDB" id="9800643at2"/>
<reference evidence="8 9" key="1">
    <citation type="submission" date="2019-05" db="EMBL/GenBank/DDBJ databases">
        <title>Genomic analysis of Lentibacillus sp. NKC220-2.</title>
        <authorList>
            <person name="Oh Y.J."/>
        </authorList>
    </citation>
    <scope>NUCLEOTIDE SEQUENCE [LARGE SCALE GENOMIC DNA]</scope>
    <source>
        <strain evidence="8 9">NKC220-2</strain>
    </source>
</reference>
<dbReference type="InterPro" id="IPR007848">
    <property type="entry name" value="Small_mtfrase_dom"/>
</dbReference>
<dbReference type="PANTHER" id="PTHR18895:SF74">
    <property type="entry name" value="MTRF1L RELEASE FACTOR GLUTAMINE METHYLTRANSFERASE"/>
    <property type="match status" value="1"/>
</dbReference>
<feature type="binding site" evidence="5">
    <location>
        <position position="189"/>
    </location>
    <ligand>
        <name>S-adenosyl-L-methionine</name>
        <dbReference type="ChEBI" id="CHEBI:59789"/>
    </ligand>
</feature>
<dbReference type="PROSITE" id="PS00092">
    <property type="entry name" value="N6_MTASE"/>
    <property type="match status" value="1"/>
</dbReference>
<dbReference type="InterPro" id="IPR050320">
    <property type="entry name" value="N5-glutamine_MTase"/>
</dbReference>
<feature type="domain" description="Release factor glutamine methyltransferase N-terminal" evidence="7">
    <location>
        <begin position="9"/>
        <end position="78"/>
    </location>
</feature>
<dbReference type="GO" id="GO:0003676">
    <property type="term" value="F:nucleic acid binding"/>
    <property type="evidence" value="ECO:0007669"/>
    <property type="project" value="InterPro"/>
</dbReference>
<keyword evidence="2 5" id="KW-0808">Transferase</keyword>
<evidence type="ECO:0000256" key="1">
    <source>
        <dbReference type="ARBA" id="ARBA00022603"/>
    </source>
</evidence>
<comment type="similarity">
    <text evidence="5">Belongs to the protein N5-glutamine methyltransferase family. PrmC subfamily.</text>
</comment>
<keyword evidence="3 5" id="KW-0949">S-adenosyl-L-methionine</keyword>
<dbReference type="RefSeq" id="WP_138602921.1">
    <property type="nucleotide sequence ID" value="NZ_VCIA01000001.1"/>
</dbReference>
<evidence type="ECO:0000256" key="4">
    <source>
        <dbReference type="ARBA" id="ARBA00048391"/>
    </source>
</evidence>
<evidence type="ECO:0000256" key="3">
    <source>
        <dbReference type="ARBA" id="ARBA00022691"/>
    </source>
</evidence>
<dbReference type="HAMAP" id="MF_02126">
    <property type="entry name" value="RF_methyltr_PrmC"/>
    <property type="match status" value="1"/>
</dbReference>
<protein>
    <recommendedName>
        <fullName evidence="5">Release factor glutamine methyltransferase</fullName>
        <shortName evidence="5">RF MTase</shortName>
        <ecNumber evidence="5">2.1.1.297</ecNumber>
    </recommendedName>
    <alternativeName>
        <fullName evidence="5">N5-glutamine methyltransferase PrmC</fullName>
    </alternativeName>
    <alternativeName>
        <fullName evidence="5">Protein-(glutamine-N5) MTase PrmC</fullName>
    </alternativeName>
    <alternativeName>
        <fullName evidence="5">Protein-glutamine N-methyltransferase PrmC</fullName>
    </alternativeName>
</protein>
<dbReference type="Pfam" id="PF17827">
    <property type="entry name" value="PrmC_N"/>
    <property type="match status" value="1"/>
</dbReference>
<dbReference type="NCBIfam" id="TIGR00536">
    <property type="entry name" value="hemK_fam"/>
    <property type="match status" value="1"/>
</dbReference>
<dbReference type="InterPro" id="IPR002052">
    <property type="entry name" value="DNA_methylase_N6_adenine_CS"/>
</dbReference>
<dbReference type="Proteomes" id="UP000306980">
    <property type="component" value="Unassembled WGS sequence"/>
</dbReference>
<dbReference type="AlphaFoldDB" id="A0A5S3QJA1"/>
<gene>
    <name evidence="5 8" type="primary">prmC</name>
    <name evidence="8" type="ORF">FFL34_07685</name>
</gene>
<comment type="caution">
    <text evidence="5">Lacks conserved residue(s) required for the propagation of feature annotation.</text>
</comment>
<comment type="function">
    <text evidence="5">Methylates the class 1 translation termination release factors RF1/PrfA and RF2/PrfB on the glutamine residue of the universally conserved GGQ motif.</text>
</comment>
<dbReference type="InterPro" id="IPR029063">
    <property type="entry name" value="SAM-dependent_MTases_sf"/>
</dbReference>
<dbReference type="Pfam" id="PF05175">
    <property type="entry name" value="MTS"/>
    <property type="match status" value="1"/>
</dbReference>
<sequence length="286" mass="31743">MEKDVQQYEVLRRASLFLEQNGREPKFAELLLMDCLQVTRTTFLTMMHDVVPEAVLERFWQGIQQHVETGIPLEHLTGMAPFYGRDFHVNEHTLIPRPETEELVEKVIHNASGKPLTLVDIGTGSGVIAITLALELPHATVYATDISPEALHVARENADKLGVDVTFLHGDGLAPLINENIRPDILVSNPPYIAASEKDQLADTVKNFDPELALFAADDGLAAYKQIIADLTQVINRPGHVFLEIGHEQGTAVKDLLHQAIPESTITILPDINRKNRIVHACIPDQ</sequence>
<dbReference type="GO" id="GO:0102559">
    <property type="term" value="F:peptide chain release factor N(5)-glutamine methyltransferase activity"/>
    <property type="evidence" value="ECO:0007669"/>
    <property type="project" value="UniProtKB-EC"/>
</dbReference>
<dbReference type="EMBL" id="VCIA01000001">
    <property type="protein sequence ID" value="TMN22012.1"/>
    <property type="molecule type" value="Genomic_DNA"/>
</dbReference>
<keyword evidence="1 5" id="KW-0489">Methyltransferase</keyword>
<dbReference type="Gene3D" id="3.40.50.150">
    <property type="entry name" value="Vaccinia Virus protein VP39"/>
    <property type="match status" value="1"/>
</dbReference>
<dbReference type="InterPro" id="IPR040758">
    <property type="entry name" value="PrmC_N"/>
</dbReference>
<dbReference type="InterPro" id="IPR019874">
    <property type="entry name" value="RF_methyltr_PrmC"/>
</dbReference>
<feature type="binding site" evidence="5">
    <location>
        <begin position="189"/>
        <end position="192"/>
    </location>
    <ligand>
        <name>substrate</name>
    </ligand>
</feature>